<proteinExistence type="predicted"/>
<dbReference type="KEGG" id="nsh:GXM_07007"/>
<gene>
    <name evidence="1" type="ORF">GXM_07007</name>
</gene>
<accession>A0A5P8W9P8</accession>
<dbReference type="REBASE" id="367819">
    <property type="entry name" value="NspNUC1ORF7008P"/>
</dbReference>
<dbReference type="AlphaFoldDB" id="A0A5P8W9P8"/>
<keyword evidence="2" id="KW-1185">Reference proteome</keyword>
<name>A0A5P8W9P8_9NOSO</name>
<protein>
    <submittedName>
        <fullName evidence="1">Uncharacterized protein</fullName>
    </submittedName>
</protein>
<evidence type="ECO:0000313" key="1">
    <source>
        <dbReference type="EMBL" id="QFS49513.1"/>
    </source>
</evidence>
<dbReference type="RefSeq" id="WP_152590648.1">
    <property type="nucleotide sequence ID" value="NZ_CP045226.1"/>
</dbReference>
<evidence type="ECO:0000313" key="2">
    <source>
        <dbReference type="Proteomes" id="UP000326678"/>
    </source>
</evidence>
<dbReference type="Proteomes" id="UP000326678">
    <property type="component" value="Chromosome Gxm1"/>
</dbReference>
<reference evidence="1 2" key="1">
    <citation type="submission" date="2019-10" db="EMBL/GenBank/DDBJ databases">
        <title>Genomic and transcriptomic insights into the perfect genentic adaptation of a filamentous nitrogen-fixing cyanobacterium to rice fields.</title>
        <authorList>
            <person name="Chen Z."/>
        </authorList>
    </citation>
    <scope>NUCLEOTIDE SEQUENCE [LARGE SCALE GENOMIC DNA]</scope>
    <source>
        <strain evidence="1">CCNUC1</strain>
    </source>
</reference>
<sequence length="305" mass="35292">MNTQDVIKLASQYLDNLSGHTFDILDISKPVTVDAAVNLAKVISKLSPLLGNLIEFNTVEFLNKQNEFFEFGKWQRQDPGFPDTIFVGRVQPTPGLEIKAWFPLATEITARFKDSQNHFKYDQTYVAMLAWLPEKIIYGKPRILDVCVVSGLSVALARDTHYHNPPDYLVLEPEDTTQRTANLQQTNTSGYKFQGSVEELLEAQKIVDSWGVEGKIYKPTREYQHLLRELLIRYKYRLDTNFAKMDRIVHPGIEKFKQRVYNIEVSSITVGQWNRLLSSRREDSIKKSLKDYLEIREESIDELLD</sequence>
<organism evidence="1 2">
    <name type="scientific">Nostoc sphaeroides CCNUC1</name>
    <dbReference type="NCBI Taxonomy" id="2653204"/>
    <lineage>
        <taxon>Bacteria</taxon>
        <taxon>Bacillati</taxon>
        <taxon>Cyanobacteriota</taxon>
        <taxon>Cyanophyceae</taxon>
        <taxon>Nostocales</taxon>
        <taxon>Nostocaceae</taxon>
        <taxon>Nostoc</taxon>
    </lineage>
</organism>
<dbReference type="EMBL" id="CP045226">
    <property type="protein sequence ID" value="QFS49513.1"/>
    <property type="molecule type" value="Genomic_DNA"/>
</dbReference>